<evidence type="ECO:0000256" key="1">
    <source>
        <dbReference type="SAM" id="SignalP"/>
    </source>
</evidence>
<evidence type="ECO:0000313" key="3">
    <source>
        <dbReference type="EMBL" id="OMF57254.1"/>
    </source>
</evidence>
<accession>A0A1R1EZK1</accession>
<name>A0A1R1EZK1_9BACL</name>
<keyword evidence="1" id="KW-0732">Signal</keyword>
<sequence>MKNRYLLSMALLASIAFVLLSACTFSPKNHNVYLIPKGYTGWVFIIYHQNSASEIIAQDGTYQYKIGSNGVLKTATEDVRYGITTDDYFYIDEENNRIGLDPDELIHSHTVTKAETQGGLQYPAVESFFVGTEAQLSKNPKVVYPPDVKPIND</sequence>
<organism evidence="3 4">
    <name type="scientific">Paenibacillus rhizosphaerae</name>
    <dbReference type="NCBI Taxonomy" id="297318"/>
    <lineage>
        <taxon>Bacteria</taxon>
        <taxon>Bacillati</taxon>
        <taxon>Bacillota</taxon>
        <taxon>Bacilli</taxon>
        <taxon>Bacillales</taxon>
        <taxon>Paenibacillaceae</taxon>
        <taxon>Paenibacillus</taxon>
    </lineage>
</organism>
<proteinExistence type="predicted"/>
<gene>
    <name evidence="3" type="ORF">BK138_01125</name>
</gene>
<dbReference type="STRING" id="297318.BK138_01125"/>
<dbReference type="Pfam" id="PF20862">
    <property type="entry name" value="DUF6843"/>
    <property type="match status" value="1"/>
</dbReference>
<dbReference type="RefSeq" id="WP_076164807.1">
    <property type="nucleotide sequence ID" value="NZ_MRTP01000001.1"/>
</dbReference>
<comment type="caution">
    <text evidence="3">The sequence shown here is derived from an EMBL/GenBank/DDBJ whole genome shotgun (WGS) entry which is preliminary data.</text>
</comment>
<evidence type="ECO:0000259" key="2">
    <source>
        <dbReference type="Pfam" id="PF20862"/>
    </source>
</evidence>
<dbReference type="AlphaFoldDB" id="A0A1R1EZK1"/>
<feature type="domain" description="DUF6843" evidence="2">
    <location>
        <begin position="28"/>
        <end position="134"/>
    </location>
</feature>
<dbReference type="PROSITE" id="PS51257">
    <property type="entry name" value="PROKAR_LIPOPROTEIN"/>
    <property type="match status" value="1"/>
</dbReference>
<evidence type="ECO:0000313" key="4">
    <source>
        <dbReference type="Proteomes" id="UP000187172"/>
    </source>
</evidence>
<protein>
    <recommendedName>
        <fullName evidence="2">DUF6843 domain-containing protein</fullName>
    </recommendedName>
</protein>
<keyword evidence="4" id="KW-1185">Reference proteome</keyword>
<feature type="signal peptide" evidence="1">
    <location>
        <begin position="1"/>
        <end position="21"/>
    </location>
</feature>
<dbReference type="Proteomes" id="UP000187172">
    <property type="component" value="Unassembled WGS sequence"/>
</dbReference>
<reference evidence="3 4" key="1">
    <citation type="submission" date="2016-11" db="EMBL/GenBank/DDBJ databases">
        <title>Paenibacillus species isolates.</title>
        <authorList>
            <person name="Beno S.M."/>
        </authorList>
    </citation>
    <scope>NUCLEOTIDE SEQUENCE [LARGE SCALE GENOMIC DNA]</scope>
    <source>
        <strain evidence="3 4">FSL R5-0378</strain>
    </source>
</reference>
<dbReference type="EMBL" id="MRTP01000001">
    <property type="protein sequence ID" value="OMF57254.1"/>
    <property type="molecule type" value="Genomic_DNA"/>
</dbReference>
<feature type="chain" id="PRO_5039235874" description="DUF6843 domain-containing protein" evidence="1">
    <location>
        <begin position="22"/>
        <end position="153"/>
    </location>
</feature>
<dbReference type="InterPro" id="IPR049293">
    <property type="entry name" value="DUF6843"/>
</dbReference>